<name>A0A0G4JXT5_9GAMM</name>
<accession>A0A0G4JXT5</accession>
<dbReference type="Pfam" id="PF00795">
    <property type="entry name" value="CN_hydrolase"/>
    <property type="match status" value="1"/>
</dbReference>
<dbReference type="InterPro" id="IPR044149">
    <property type="entry name" value="Nitrilases_CHs"/>
</dbReference>
<gene>
    <name evidence="3" type="ORF">BN1221_03248c</name>
</gene>
<dbReference type="PROSITE" id="PS50263">
    <property type="entry name" value="CN_HYDROLASE"/>
    <property type="match status" value="1"/>
</dbReference>
<dbReference type="PANTHER" id="PTHR46044">
    <property type="entry name" value="NITRILASE"/>
    <property type="match status" value="1"/>
</dbReference>
<sequence>MAKSIVAALQIGALPGGKADTLKLILSYEKAIAASGAKLVVLPEAVLGGYPKGEIFGTHLGYRLPEGREAFARYFDNAIAVPGAETEALAGLSARTGASLVVGVIERSGSSLYCSSLFFEPTQGLAAKHRKLMPTGTERLIWGQGDGSTLPVVETEAGRIGSAICWENHMPLLRTAMYAKGVEIWCAPTVDERDMWLCSMRHIAHEGRCFVVSACQVQPSPKELGISVTGWDENRPLIQGGSVIVGPLGDILAGPLKNESGLLSAEIDTEELKRARYDFDVVGHYARPDVFELNVDERAKPGVKFIRD</sequence>
<keyword evidence="3" id="KW-0378">Hydrolase</keyword>
<dbReference type="CDD" id="cd07564">
    <property type="entry name" value="nitrilases_CHs"/>
    <property type="match status" value="1"/>
</dbReference>
<reference evidence="4" key="1">
    <citation type="submission" date="2015-01" db="EMBL/GenBank/DDBJ databases">
        <authorList>
            <person name="Paterson Steve"/>
        </authorList>
    </citation>
    <scope>NUCLEOTIDE SEQUENCE [LARGE SCALE GENOMIC DNA]</scope>
    <source>
        <strain evidence="4">OBR1</strain>
    </source>
</reference>
<organism evidence="3 4">
    <name type="scientific">Brenneria goodwinii</name>
    <dbReference type="NCBI Taxonomy" id="1109412"/>
    <lineage>
        <taxon>Bacteria</taxon>
        <taxon>Pseudomonadati</taxon>
        <taxon>Pseudomonadota</taxon>
        <taxon>Gammaproteobacteria</taxon>
        <taxon>Enterobacterales</taxon>
        <taxon>Pectobacteriaceae</taxon>
        <taxon>Brenneria</taxon>
    </lineage>
</organism>
<dbReference type="GO" id="GO:0000257">
    <property type="term" value="F:nitrilase activity"/>
    <property type="evidence" value="ECO:0007669"/>
    <property type="project" value="UniProtKB-EC"/>
</dbReference>
<evidence type="ECO:0000256" key="1">
    <source>
        <dbReference type="ARBA" id="ARBA00008129"/>
    </source>
</evidence>
<dbReference type="Proteomes" id="UP000044377">
    <property type="component" value="Unassembled WGS sequence"/>
</dbReference>
<feature type="domain" description="CN hydrolase" evidence="2">
    <location>
        <begin position="2"/>
        <end position="269"/>
    </location>
</feature>
<dbReference type="AlphaFoldDB" id="A0A0G4JXT5"/>
<dbReference type="STRING" id="1109412.BN1221_03248c"/>
<dbReference type="EC" id="3.5.5.1" evidence="3"/>
<proteinExistence type="inferred from homology"/>
<evidence type="ECO:0000313" key="3">
    <source>
        <dbReference type="EMBL" id="CPR18506.1"/>
    </source>
</evidence>
<protein>
    <submittedName>
        <fullName evidence="3">Plant-induced nitrilase, hydrolyses beta-cyano-L-alanine</fullName>
        <ecNumber evidence="3">3.5.5.1</ecNumber>
    </submittedName>
</protein>
<dbReference type="OrthoDB" id="9803803at2"/>
<dbReference type="EMBL" id="CGIG01000001">
    <property type="protein sequence ID" value="CPR18506.1"/>
    <property type="molecule type" value="Genomic_DNA"/>
</dbReference>
<comment type="similarity">
    <text evidence="1">Belongs to the carbon-nitrogen hydrolase superfamily. Nitrilase family.</text>
</comment>
<dbReference type="RefSeq" id="WP_048638157.1">
    <property type="nucleotide sequence ID" value="NZ_CGIG01000001.1"/>
</dbReference>
<dbReference type="Gene3D" id="3.60.110.10">
    <property type="entry name" value="Carbon-nitrogen hydrolase"/>
    <property type="match status" value="1"/>
</dbReference>
<dbReference type="PANTHER" id="PTHR46044:SF1">
    <property type="entry name" value="CN HYDROLASE DOMAIN-CONTAINING PROTEIN"/>
    <property type="match status" value="1"/>
</dbReference>
<dbReference type="InterPro" id="IPR003010">
    <property type="entry name" value="C-N_Hydrolase"/>
</dbReference>
<keyword evidence="4" id="KW-1185">Reference proteome</keyword>
<evidence type="ECO:0000259" key="2">
    <source>
        <dbReference type="PROSITE" id="PS50263"/>
    </source>
</evidence>
<dbReference type="InterPro" id="IPR036526">
    <property type="entry name" value="C-N_Hydrolase_sf"/>
</dbReference>
<dbReference type="SUPFAM" id="SSF56317">
    <property type="entry name" value="Carbon-nitrogen hydrolase"/>
    <property type="match status" value="1"/>
</dbReference>
<evidence type="ECO:0000313" key="4">
    <source>
        <dbReference type="Proteomes" id="UP000044377"/>
    </source>
</evidence>